<dbReference type="PANTHER" id="PTHR31303:SF1">
    <property type="entry name" value="CTP-DEPENDENT DIACYLGLYCEROL KINASE 1"/>
    <property type="match status" value="1"/>
</dbReference>
<evidence type="ECO:0000256" key="2">
    <source>
        <dbReference type="SAM" id="Phobius"/>
    </source>
</evidence>
<feature type="transmembrane region" description="Helical" evidence="2">
    <location>
        <begin position="387"/>
        <end position="411"/>
    </location>
</feature>
<feature type="transmembrane region" description="Helical" evidence="2">
    <location>
        <begin position="236"/>
        <end position="255"/>
    </location>
</feature>
<feature type="compositionally biased region" description="Polar residues" evidence="1">
    <location>
        <begin position="24"/>
        <end position="41"/>
    </location>
</feature>
<feature type="region of interest" description="Disordered" evidence="1">
    <location>
        <begin position="1"/>
        <end position="116"/>
    </location>
</feature>
<organism evidence="3 4">
    <name type="scientific">Cerrena zonata</name>
    <dbReference type="NCBI Taxonomy" id="2478898"/>
    <lineage>
        <taxon>Eukaryota</taxon>
        <taxon>Fungi</taxon>
        <taxon>Dikarya</taxon>
        <taxon>Basidiomycota</taxon>
        <taxon>Agaricomycotina</taxon>
        <taxon>Agaricomycetes</taxon>
        <taxon>Polyporales</taxon>
        <taxon>Cerrenaceae</taxon>
        <taxon>Cerrena</taxon>
    </lineage>
</organism>
<reference evidence="3 4" key="1">
    <citation type="submission" date="2022-09" db="EMBL/GenBank/DDBJ databases">
        <authorList>
            <person name="Palmer J.M."/>
        </authorList>
    </citation>
    <scope>NUCLEOTIDE SEQUENCE [LARGE SCALE GENOMIC DNA]</scope>
    <source>
        <strain evidence="3 4">DSM 7382</strain>
    </source>
</reference>
<feature type="transmembrane region" description="Helical" evidence="2">
    <location>
        <begin position="355"/>
        <end position="375"/>
    </location>
</feature>
<feature type="transmembrane region" description="Helical" evidence="2">
    <location>
        <begin position="194"/>
        <end position="215"/>
    </location>
</feature>
<gene>
    <name evidence="3" type="ORF">QCA50_018960</name>
</gene>
<comment type="caution">
    <text evidence="3">The sequence shown here is derived from an EMBL/GenBank/DDBJ whole genome shotgun (WGS) entry which is preliminary data.</text>
</comment>
<protein>
    <recommendedName>
        <fullName evidence="5">Phosphatidate cytidylyltransferase</fullName>
    </recommendedName>
</protein>
<feature type="compositionally biased region" description="Low complexity" evidence="1">
    <location>
        <begin position="51"/>
        <end position="75"/>
    </location>
</feature>
<keyword evidence="2" id="KW-0812">Transmembrane</keyword>
<keyword evidence="4" id="KW-1185">Reference proteome</keyword>
<dbReference type="EMBL" id="JASBNA010000078">
    <property type="protein sequence ID" value="KAK7678020.1"/>
    <property type="molecule type" value="Genomic_DNA"/>
</dbReference>
<feature type="compositionally biased region" description="Polar residues" evidence="1">
    <location>
        <begin position="76"/>
        <end position="93"/>
    </location>
</feature>
<keyword evidence="2" id="KW-1133">Transmembrane helix</keyword>
<dbReference type="PANTHER" id="PTHR31303">
    <property type="entry name" value="CTP-DEPENDENT DIACYLGLYCEROL KINASE 1"/>
    <property type="match status" value="1"/>
</dbReference>
<feature type="transmembrane region" description="Helical" evidence="2">
    <location>
        <begin position="303"/>
        <end position="324"/>
    </location>
</feature>
<evidence type="ECO:0000313" key="3">
    <source>
        <dbReference type="EMBL" id="KAK7678020.1"/>
    </source>
</evidence>
<dbReference type="InterPro" id="IPR037997">
    <property type="entry name" value="Dgk1-like"/>
</dbReference>
<proteinExistence type="predicted"/>
<keyword evidence="2" id="KW-0472">Membrane</keyword>
<sequence>MMTLPANDALTLGLTGNHNHDSPSNRSSYPQLSSLRSTSPKTKIPFVNKQSSRQTPVSPRTTRSTRSTLSSAISTQTLDTPGDNTSIPVSSYNLRPRKRPASGRSMSNGSAEVVSATSVSNGHGLVHVNGNGKLNGDAKEVVLTKQERDIRRLEKAPAKTKAPVDWEIPRKTLHSSIGFLTLYLYTSHGSARTVVVVLSAALLVIVPADLLRLNVPKFERVYEKCLGFLMRESEKKATNGVIWYIIGVIFVLSVYPLDLAVVSILILSWADTAASTIGRLWGSLTPPLPRRLLGLPLAPRKSLAGFLAGSLTGALIIAGFWGLVSPLGADRPIWTLTNGPLDAVADEATGVLKLLTGWTGLGLVSLAGGLISGVAEALDLGDVDDNLTLPIISGGCIWGLFKLLALASSYFS</sequence>
<feature type="compositionally biased region" description="Polar residues" evidence="1">
    <location>
        <begin position="104"/>
        <end position="116"/>
    </location>
</feature>
<name>A0AAW0FG04_9APHY</name>
<accession>A0AAW0FG04</accession>
<dbReference type="GO" id="GO:0004143">
    <property type="term" value="F:ATP-dependent diacylglycerol kinase activity"/>
    <property type="evidence" value="ECO:0007669"/>
    <property type="project" value="InterPro"/>
</dbReference>
<evidence type="ECO:0008006" key="5">
    <source>
        <dbReference type="Google" id="ProtNLM"/>
    </source>
</evidence>
<evidence type="ECO:0000313" key="4">
    <source>
        <dbReference type="Proteomes" id="UP001385951"/>
    </source>
</evidence>
<evidence type="ECO:0000256" key="1">
    <source>
        <dbReference type="SAM" id="MobiDB-lite"/>
    </source>
</evidence>
<dbReference type="GO" id="GO:0006654">
    <property type="term" value="P:phosphatidic acid biosynthetic process"/>
    <property type="evidence" value="ECO:0007669"/>
    <property type="project" value="TreeGrafter"/>
</dbReference>
<dbReference type="AlphaFoldDB" id="A0AAW0FG04"/>
<dbReference type="GO" id="GO:0005789">
    <property type="term" value="C:endoplasmic reticulum membrane"/>
    <property type="evidence" value="ECO:0007669"/>
    <property type="project" value="TreeGrafter"/>
</dbReference>
<dbReference type="Proteomes" id="UP001385951">
    <property type="component" value="Unassembled WGS sequence"/>
</dbReference>